<feature type="region of interest" description="Disordered" evidence="1">
    <location>
        <begin position="295"/>
        <end position="316"/>
    </location>
</feature>
<evidence type="ECO:0000256" key="1">
    <source>
        <dbReference type="SAM" id="MobiDB-lite"/>
    </source>
</evidence>
<keyword evidence="2" id="KW-0472">Membrane</keyword>
<dbReference type="EMBL" id="OM937930">
    <property type="protein sequence ID" value="WAS30620.1"/>
    <property type="molecule type" value="mRNA"/>
</dbReference>
<evidence type="ECO:0000256" key="2">
    <source>
        <dbReference type="SAM" id="Phobius"/>
    </source>
</evidence>
<evidence type="ECO:0008006" key="5">
    <source>
        <dbReference type="Google" id="ProtNLM"/>
    </source>
</evidence>
<keyword evidence="2" id="KW-0812">Transmembrane</keyword>
<proteinExistence type="evidence at transcript level"/>
<feature type="compositionally biased region" description="Pro residues" evidence="1">
    <location>
        <begin position="303"/>
        <end position="315"/>
    </location>
</feature>
<reference evidence="4" key="1">
    <citation type="submission" date="2022-03" db="EMBL/GenBank/DDBJ databases">
        <authorList>
            <person name="Li C."/>
            <person name="Wang S."/>
        </authorList>
    </citation>
    <scope>NUCLEOTIDE SEQUENCE</scope>
    <source>
        <strain evidence="4">CGMCC 2.5556</strain>
    </source>
</reference>
<name>A0A9E9GFH0_9BASI</name>
<sequence length="405" mass="41294">MHVHAALLALSLASTALAIPGDQDHIHPVHRVKRADAVAATTTATRTAAAHSATITASAIKSAVNLAAVSALPLTQYTYSYADIPYQVNPYVSTRGPQSGYNICNSTTAGDDSSCQTLVANNISDFCLWGSDTTGSELSTIGDIEAATVAYCSTNDWGARLIKSGAITGVQVLRTQYYTQWTGYIDQTALHLEANDTGGELDPHGGQLAGGLVYSSGLPGGDNKTLTQAVEWNNFIGGGVFCLKLCSPNQPSGSNFCKNTADRMGCAYNMPASYIDNEFTDCDSELQDIVGVYDNGASTYTQPPEPTAPAPPYTPRIPASSNCKTYQSTDLWPVASTSSSASAATATGSSASAAASSAAKSASSASAAAASASAKSSSTSGAAASFVVASTALIGVVAGVVAVFA</sequence>
<feature type="transmembrane region" description="Helical" evidence="2">
    <location>
        <begin position="382"/>
        <end position="404"/>
    </location>
</feature>
<evidence type="ECO:0000256" key="3">
    <source>
        <dbReference type="SAM" id="SignalP"/>
    </source>
</evidence>
<keyword evidence="3" id="KW-0732">Signal</keyword>
<feature type="chain" id="PRO_5038891669" description="Macrofage activating glycoprotein" evidence="3">
    <location>
        <begin position="19"/>
        <end position="405"/>
    </location>
</feature>
<accession>A0A9E9GFH0</accession>
<dbReference type="AlphaFoldDB" id="A0A9E9GFH0"/>
<feature type="signal peptide" evidence="3">
    <location>
        <begin position="1"/>
        <end position="18"/>
    </location>
</feature>
<evidence type="ECO:0000313" key="4">
    <source>
        <dbReference type="EMBL" id="WAS30620.1"/>
    </source>
</evidence>
<protein>
    <recommendedName>
        <fullName evidence="5">Macrofage activating glycoprotein</fullName>
    </recommendedName>
</protein>
<keyword evidence="2" id="KW-1133">Transmembrane helix</keyword>
<organism evidence="4">
    <name type="scientific">Rhodosporidiobolus colostri</name>
    <dbReference type="NCBI Taxonomy" id="255053"/>
    <lineage>
        <taxon>Eukaryota</taxon>
        <taxon>Fungi</taxon>
        <taxon>Dikarya</taxon>
        <taxon>Basidiomycota</taxon>
        <taxon>Pucciniomycotina</taxon>
        <taxon>Microbotryomycetes</taxon>
        <taxon>Sporidiobolales</taxon>
        <taxon>Sporidiobolaceae</taxon>
        <taxon>Rhodosporidiobolus</taxon>
    </lineage>
</organism>